<accession>A0A4R1R8U2</accession>
<gene>
    <name evidence="1" type="ORF">EDC14_102851</name>
</gene>
<dbReference type="AlphaFoldDB" id="A0A4R1R8U2"/>
<name>A0A4R1R8U2_HYDET</name>
<dbReference type="EMBL" id="SLUN01000028">
    <property type="protein sequence ID" value="TCL62094.1"/>
    <property type="molecule type" value="Genomic_DNA"/>
</dbReference>
<keyword evidence="2" id="KW-1185">Reference proteome</keyword>
<reference evidence="1 2" key="1">
    <citation type="submission" date="2019-03" db="EMBL/GenBank/DDBJ databases">
        <title>Genomic Encyclopedia of Type Strains, Phase IV (KMG-IV): sequencing the most valuable type-strain genomes for metagenomic binning, comparative biology and taxonomic classification.</title>
        <authorList>
            <person name="Goeker M."/>
        </authorList>
    </citation>
    <scope>NUCLEOTIDE SEQUENCE [LARGE SCALE GENOMIC DNA]</scope>
    <source>
        <strain evidence="1 2">LX-B</strain>
    </source>
</reference>
<organism evidence="1 2">
    <name type="scientific">Hydrogenispora ethanolica</name>
    <dbReference type="NCBI Taxonomy" id="1082276"/>
    <lineage>
        <taxon>Bacteria</taxon>
        <taxon>Bacillati</taxon>
        <taxon>Bacillota</taxon>
        <taxon>Hydrogenispora</taxon>
    </lineage>
</organism>
<protein>
    <submittedName>
        <fullName evidence="1">Uncharacterized protein</fullName>
    </submittedName>
</protein>
<dbReference type="OrthoDB" id="2381281at2"/>
<dbReference type="Proteomes" id="UP000295008">
    <property type="component" value="Unassembled WGS sequence"/>
</dbReference>
<sequence>MKGIFWKEGESFSNSMSLIAFLLVRYPEIGTVRYDPDQKTLQFSFMLIKTLDAGEFEAFKEGMALSLGAISDLQGRKQLQTEISFTECDNLTFLEILRDIDSLSQEEIGLIIGVVHQFFEGNLLLDQEEAVQDEDVLLQEEMIDHMLEDLKDSQQEKRLIGFREEGRVMVFNRANLHK</sequence>
<comment type="caution">
    <text evidence="1">The sequence shown here is derived from an EMBL/GenBank/DDBJ whole genome shotgun (WGS) entry which is preliminary data.</text>
</comment>
<proteinExistence type="predicted"/>
<evidence type="ECO:0000313" key="1">
    <source>
        <dbReference type="EMBL" id="TCL62094.1"/>
    </source>
</evidence>
<dbReference type="RefSeq" id="WP_132015943.1">
    <property type="nucleotide sequence ID" value="NZ_SLUN01000028.1"/>
</dbReference>
<evidence type="ECO:0000313" key="2">
    <source>
        <dbReference type="Proteomes" id="UP000295008"/>
    </source>
</evidence>